<evidence type="ECO:0000313" key="2">
    <source>
        <dbReference type="Proteomes" id="UP000198281"/>
    </source>
</evidence>
<dbReference type="AlphaFoldDB" id="A0A239HQL2"/>
<dbReference type="EMBL" id="FZOS01000018">
    <property type="protein sequence ID" value="SNS83576.1"/>
    <property type="molecule type" value="Genomic_DNA"/>
</dbReference>
<reference evidence="2" key="1">
    <citation type="submission" date="2017-06" db="EMBL/GenBank/DDBJ databases">
        <authorList>
            <person name="Varghese N."/>
            <person name="Submissions S."/>
        </authorList>
    </citation>
    <scope>NUCLEOTIDE SEQUENCE [LARGE SCALE GENOMIC DNA]</scope>
    <source>
        <strain evidence="2">LNB2</strain>
    </source>
</reference>
<organism evidence="1 2">
    <name type="scientific">Edaphosphingomonas laterariae</name>
    <dbReference type="NCBI Taxonomy" id="861865"/>
    <lineage>
        <taxon>Bacteria</taxon>
        <taxon>Pseudomonadati</taxon>
        <taxon>Pseudomonadota</taxon>
        <taxon>Alphaproteobacteria</taxon>
        <taxon>Sphingomonadales</taxon>
        <taxon>Rhizorhabdaceae</taxon>
        <taxon>Edaphosphingomonas</taxon>
    </lineage>
</organism>
<accession>A0A239HQL2</accession>
<dbReference type="Proteomes" id="UP000198281">
    <property type="component" value="Unassembled WGS sequence"/>
</dbReference>
<keyword evidence="2" id="KW-1185">Reference proteome</keyword>
<proteinExistence type="predicted"/>
<name>A0A239HQL2_9SPHN</name>
<gene>
    <name evidence="1" type="ORF">SAMN06295912_11867</name>
</gene>
<evidence type="ECO:0000313" key="1">
    <source>
        <dbReference type="EMBL" id="SNS83576.1"/>
    </source>
</evidence>
<protein>
    <submittedName>
        <fullName evidence="1">Uncharacterized protein</fullName>
    </submittedName>
</protein>
<sequence length="209" mass="22288">MPPRAYRAICMPARRRSALDAIRPCVHPPTPRPWAHAGPARGCTHAAPPGQCAVMDGGRAPPGQCAVMNGCRAPPGQCAAMDGGRTPPGRCAVMDGGRAPSHHRARIRQWGPALPPTPIAPDVRSPLAGWRGRACPGVWRRMAGLASAPQPLPPGRSVSGRWPWVDAMRHAVGRGSVPVRARFACPVIRAWRNEPWSRGSAMRSSEENG</sequence>